<evidence type="ECO:0000313" key="3">
    <source>
        <dbReference type="Proteomes" id="UP001379949"/>
    </source>
</evidence>
<accession>A0ABU9G680</accession>
<dbReference type="Proteomes" id="UP001379949">
    <property type="component" value="Unassembled WGS sequence"/>
</dbReference>
<dbReference type="Pfam" id="PF14333">
    <property type="entry name" value="DUF4389"/>
    <property type="match status" value="1"/>
</dbReference>
<reference evidence="2 3" key="1">
    <citation type="submission" date="2024-02" db="EMBL/GenBank/DDBJ databases">
        <title>Bacteria isolated from the canopy kelp, Nereocystis luetkeana.</title>
        <authorList>
            <person name="Pfister C.A."/>
            <person name="Younker I.T."/>
            <person name="Light S.H."/>
        </authorList>
    </citation>
    <scope>NUCLEOTIDE SEQUENCE [LARGE SCALE GENOMIC DNA]</scope>
    <source>
        <strain evidence="2 3">TI.4.07</strain>
    </source>
</reference>
<dbReference type="EMBL" id="JBAKAR010000005">
    <property type="protein sequence ID" value="MEL0613245.1"/>
    <property type="molecule type" value="Genomic_DNA"/>
</dbReference>
<name>A0ABU9G680_9GAMM</name>
<dbReference type="RefSeq" id="WP_341567042.1">
    <property type="nucleotide sequence ID" value="NZ_JBAKAR010000005.1"/>
</dbReference>
<keyword evidence="3" id="KW-1185">Reference proteome</keyword>
<proteinExistence type="predicted"/>
<keyword evidence="1" id="KW-0472">Membrane</keyword>
<gene>
    <name evidence="2" type="ORF">V6242_08805</name>
</gene>
<feature type="transmembrane region" description="Helical" evidence="1">
    <location>
        <begin position="12"/>
        <end position="39"/>
    </location>
</feature>
<evidence type="ECO:0000313" key="2">
    <source>
        <dbReference type="EMBL" id="MEL0613245.1"/>
    </source>
</evidence>
<dbReference type="InterPro" id="IPR025498">
    <property type="entry name" value="DUF4389"/>
</dbReference>
<evidence type="ECO:0000256" key="1">
    <source>
        <dbReference type="SAM" id="Phobius"/>
    </source>
</evidence>
<sequence>MAKPGYANQGFWFRLIFMLFYWCVLNVAITVFGILVIVVSVVRLCSRAEPVTVSGWLRSVGVFVRQIIEFLAYNEEEKPFPFQPWPKGVKDEQ</sequence>
<comment type="caution">
    <text evidence="2">The sequence shown here is derived from an EMBL/GenBank/DDBJ whole genome shotgun (WGS) entry which is preliminary data.</text>
</comment>
<keyword evidence="1" id="KW-1133">Transmembrane helix</keyword>
<organism evidence="2 3">
    <name type="scientific">Marinomonas arenicola</name>
    <dbReference type="NCBI Taxonomy" id="569601"/>
    <lineage>
        <taxon>Bacteria</taxon>
        <taxon>Pseudomonadati</taxon>
        <taxon>Pseudomonadota</taxon>
        <taxon>Gammaproteobacteria</taxon>
        <taxon>Oceanospirillales</taxon>
        <taxon>Oceanospirillaceae</taxon>
        <taxon>Marinomonas</taxon>
    </lineage>
</organism>
<protein>
    <submittedName>
        <fullName evidence="2">DUF4389 domain-containing protein</fullName>
    </submittedName>
</protein>
<keyword evidence="1" id="KW-0812">Transmembrane</keyword>